<evidence type="ECO:0000313" key="1">
    <source>
        <dbReference type="EMBL" id="MCJ2182158.1"/>
    </source>
</evidence>
<dbReference type="PROSITE" id="PS51318">
    <property type="entry name" value="TAT"/>
    <property type="match status" value="1"/>
</dbReference>
<organism evidence="1 2">
    <name type="scientific">Novosphingobium organovorum</name>
    <dbReference type="NCBI Taxonomy" id="2930092"/>
    <lineage>
        <taxon>Bacteria</taxon>
        <taxon>Pseudomonadati</taxon>
        <taxon>Pseudomonadota</taxon>
        <taxon>Alphaproteobacteria</taxon>
        <taxon>Sphingomonadales</taxon>
        <taxon>Sphingomonadaceae</taxon>
        <taxon>Novosphingobium</taxon>
    </lineage>
</organism>
<dbReference type="PANTHER" id="PTHR37315:SF1">
    <property type="entry name" value="UPF0311 PROTEIN BLR7842"/>
    <property type="match status" value="1"/>
</dbReference>
<accession>A0ABT0BAV0</accession>
<dbReference type="Gene3D" id="2.40.160.20">
    <property type="match status" value="1"/>
</dbReference>
<sequence length="221" mass="23570">MTNAAITHAADGLSPRPCANRRTLLTAGLAGAAAATLVRPAPVAALTGAPAGTPPEGPENLSVLDPVRTELVMNLVVTCSSPERMGASKQAKDGTREVVWPIIGGRFWGPRLKGEVVPGGGDFPVLRPDGTMVVDALYRLRVEDGTQVIIHNKGLAYRAQGAAHRPYRLVPTFTTVEGPHDWLQSSIFVATLVYGEDVPAAFRLAQGPEQNDRLIQVHRIF</sequence>
<protein>
    <submittedName>
        <fullName evidence="1">DUF3237 domain-containing protein</fullName>
    </submittedName>
</protein>
<keyword evidence="2" id="KW-1185">Reference proteome</keyword>
<gene>
    <name evidence="1" type="ORF">MTR62_05510</name>
</gene>
<dbReference type="Pfam" id="PF11578">
    <property type="entry name" value="DUF3237"/>
    <property type="match status" value="1"/>
</dbReference>
<dbReference type="EMBL" id="JALHLF010000012">
    <property type="protein sequence ID" value="MCJ2182158.1"/>
    <property type="molecule type" value="Genomic_DNA"/>
</dbReference>
<name>A0ABT0BAV0_9SPHN</name>
<dbReference type="RefSeq" id="WP_244017799.1">
    <property type="nucleotide sequence ID" value="NZ_JALHLF010000012.1"/>
</dbReference>
<dbReference type="InterPro" id="IPR020915">
    <property type="entry name" value="UPF0311"/>
</dbReference>
<proteinExistence type="predicted"/>
<dbReference type="InterPro" id="IPR006311">
    <property type="entry name" value="TAT_signal"/>
</dbReference>
<evidence type="ECO:0000313" key="2">
    <source>
        <dbReference type="Proteomes" id="UP001162881"/>
    </source>
</evidence>
<dbReference type="PANTHER" id="PTHR37315">
    <property type="entry name" value="UPF0311 PROTEIN BLR7842"/>
    <property type="match status" value="1"/>
</dbReference>
<dbReference type="Proteomes" id="UP001162881">
    <property type="component" value="Unassembled WGS sequence"/>
</dbReference>
<comment type="caution">
    <text evidence="1">The sequence shown here is derived from an EMBL/GenBank/DDBJ whole genome shotgun (WGS) entry which is preliminary data.</text>
</comment>
<reference evidence="1" key="1">
    <citation type="submission" date="2022-03" db="EMBL/GenBank/DDBJ databases">
        <title>Identification of a novel bacterium isolated from mangrove sediments.</title>
        <authorList>
            <person name="Pan X."/>
        </authorList>
    </citation>
    <scope>NUCLEOTIDE SEQUENCE</scope>
    <source>
        <strain evidence="1">B1949</strain>
    </source>
</reference>